<accession>A0A8S1B762</accession>
<dbReference type="Proteomes" id="UP000494106">
    <property type="component" value="Unassembled WGS sequence"/>
</dbReference>
<keyword evidence="3" id="KW-1185">Reference proteome</keyword>
<gene>
    <name evidence="2" type="ORF">APLA_LOCUS16551</name>
</gene>
<dbReference type="EMBL" id="CADEBC010000598">
    <property type="protein sequence ID" value="CAB3258506.1"/>
    <property type="molecule type" value="Genomic_DNA"/>
</dbReference>
<comment type="caution">
    <text evidence="2">The sequence shown here is derived from an EMBL/GenBank/DDBJ whole genome shotgun (WGS) entry which is preliminary data.</text>
</comment>
<dbReference type="AlphaFoldDB" id="A0A8S1B762"/>
<name>A0A8S1B762_ARCPL</name>
<proteinExistence type="predicted"/>
<reference evidence="2 3" key="1">
    <citation type="submission" date="2020-04" db="EMBL/GenBank/DDBJ databases">
        <authorList>
            <person name="Wallbank WR R."/>
            <person name="Pardo Diaz C."/>
            <person name="Kozak K."/>
            <person name="Martin S."/>
            <person name="Jiggins C."/>
            <person name="Moest M."/>
            <person name="Warren A I."/>
            <person name="Byers J.R.P. K."/>
            <person name="Montejo-Kovacevich G."/>
            <person name="Yen C E."/>
        </authorList>
    </citation>
    <scope>NUCLEOTIDE SEQUENCE [LARGE SCALE GENOMIC DNA]</scope>
</reference>
<organism evidence="2 3">
    <name type="scientific">Arctia plantaginis</name>
    <name type="common">Wood tiger moth</name>
    <name type="synonym">Phalaena plantaginis</name>
    <dbReference type="NCBI Taxonomy" id="874455"/>
    <lineage>
        <taxon>Eukaryota</taxon>
        <taxon>Metazoa</taxon>
        <taxon>Ecdysozoa</taxon>
        <taxon>Arthropoda</taxon>
        <taxon>Hexapoda</taxon>
        <taxon>Insecta</taxon>
        <taxon>Pterygota</taxon>
        <taxon>Neoptera</taxon>
        <taxon>Endopterygota</taxon>
        <taxon>Lepidoptera</taxon>
        <taxon>Glossata</taxon>
        <taxon>Ditrysia</taxon>
        <taxon>Noctuoidea</taxon>
        <taxon>Erebidae</taxon>
        <taxon>Arctiinae</taxon>
        <taxon>Arctia</taxon>
    </lineage>
</organism>
<evidence type="ECO:0000256" key="1">
    <source>
        <dbReference type="SAM" id="MobiDB-lite"/>
    </source>
</evidence>
<feature type="region of interest" description="Disordered" evidence="1">
    <location>
        <begin position="140"/>
        <end position="160"/>
    </location>
</feature>
<evidence type="ECO:0000313" key="2">
    <source>
        <dbReference type="EMBL" id="CAB3258506.1"/>
    </source>
</evidence>
<sequence>MNVLYTAVIIATSNSAFQIQAPAQFGNQYRYILDLCIEKRTKTKAATAIKDPTIKLDDTANAVLEADYLDSLLKQFEAIELNTKKRSEPVVNVEDSKKNNYNHCSPKKLHSDLKKSQSLSNKLIVKVNKYDNIGFKNKISGKRSAESPAQSKSCEKLSSPRSTSVKNEVLDLNLKKKRDNFVILSACNTNDDCNQNYKGSLKIIIRNQSQVVLNCDSQKDPKSLEHKTEKRPFDDKVNKCMEESIQNKLINIKRIKSNIQENTDRVTINIENQKDKIIKELDGKPRTEKKVHIPKPNLIKLKAKKRPYGGELNRYMEATTTKIQPPVKKKKT</sequence>
<evidence type="ECO:0000313" key="3">
    <source>
        <dbReference type="Proteomes" id="UP000494106"/>
    </source>
</evidence>
<protein>
    <submittedName>
        <fullName evidence="2">Uncharacterized protein</fullName>
    </submittedName>
</protein>